<evidence type="ECO:0000313" key="2">
    <source>
        <dbReference type="EMBL" id="TPX51770.1"/>
    </source>
</evidence>
<dbReference type="Proteomes" id="UP000320475">
    <property type="component" value="Unassembled WGS sequence"/>
</dbReference>
<dbReference type="EMBL" id="QEAN01000050">
    <property type="protein sequence ID" value="TPX51770.1"/>
    <property type="molecule type" value="Genomic_DNA"/>
</dbReference>
<name>A0A507DCW4_9FUNG</name>
<dbReference type="AlphaFoldDB" id="A0A507DCW4"/>
<dbReference type="Proteomes" id="UP000317494">
    <property type="component" value="Unassembled WGS sequence"/>
</dbReference>
<dbReference type="EMBL" id="QEAM01000035">
    <property type="protein sequence ID" value="TPX49356.1"/>
    <property type="molecule type" value="Genomic_DNA"/>
</dbReference>
<accession>A0A507DCW4</accession>
<sequence>MRFPIQLPSSKWMSILLSVAITLVFSLLIPAGSTGFPRRNANNQASSSGEAHPTTEQLRQWIWLLRERRFNLAEPETKESYDMVQDLARIMEERASFLVSWRTQQAYTTWLNAILEHLMPYVIPNEVGLTLRDLLKSPKDGMSLDTLICHWEALKNLQLQYVSFEHKDVVIPHVAKLLQMYRKRIQAVVKATGFGNRTPPTKEQLLQWIWLLRERRHELLVRECTELTDIMNSCVKSPAFRPEMMADEVWDNEILKSMLPYVIPDEVYLTFDDLMAKPADGMSLEMLACHWEALENLQLWDTKCRAYSFHVPRVQDVQSQYTDSIMALEVPAAFGEKKSLWRYNLQVPVITSADLRRWALN</sequence>
<evidence type="ECO:0000313" key="3">
    <source>
        <dbReference type="Proteomes" id="UP000317494"/>
    </source>
</evidence>
<evidence type="ECO:0000313" key="1">
    <source>
        <dbReference type="EMBL" id="TPX49356.1"/>
    </source>
</evidence>
<keyword evidence="3" id="KW-1185">Reference proteome</keyword>
<gene>
    <name evidence="1" type="ORF">SeLEV6574_g01510</name>
    <name evidence="2" type="ORF">SeMB42_g01810</name>
</gene>
<proteinExistence type="predicted"/>
<organism evidence="1 4">
    <name type="scientific">Synchytrium endobioticum</name>
    <dbReference type="NCBI Taxonomy" id="286115"/>
    <lineage>
        <taxon>Eukaryota</taxon>
        <taxon>Fungi</taxon>
        <taxon>Fungi incertae sedis</taxon>
        <taxon>Chytridiomycota</taxon>
        <taxon>Chytridiomycota incertae sedis</taxon>
        <taxon>Chytridiomycetes</taxon>
        <taxon>Synchytriales</taxon>
        <taxon>Synchytriaceae</taxon>
        <taxon>Synchytrium</taxon>
    </lineage>
</organism>
<protein>
    <submittedName>
        <fullName evidence="1">Uncharacterized protein</fullName>
    </submittedName>
</protein>
<evidence type="ECO:0000313" key="4">
    <source>
        <dbReference type="Proteomes" id="UP000320475"/>
    </source>
</evidence>
<dbReference type="VEuPathDB" id="FungiDB:SeMB42_g01810"/>
<comment type="caution">
    <text evidence="1">The sequence shown here is derived from an EMBL/GenBank/DDBJ whole genome shotgun (WGS) entry which is preliminary data.</text>
</comment>
<reference evidence="3 4" key="1">
    <citation type="journal article" date="2019" name="Sci. Rep.">
        <title>Comparative genomics of chytrid fungi reveal insights into the obligate biotrophic and pathogenic lifestyle of Synchytrium endobioticum.</title>
        <authorList>
            <person name="van de Vossenberg B.T.L.H."/>
            <person name="Warris S."/>
            <person name="Nguyen H.D.T."/>
            <person name="van Gent-Pelzer M.P.E."/>
            <person name="Joly D.L."/>
            <person name="van de Geest H.C."/>
            <person name="Bonants P.J.M."/>
            <person name="Smith D.S."/>
            <person name="Levesque C.A."/>
            <person name="van der Lee T.A.J."/>
        </authorList>
    </citation>
    <scope>NUCLEOTIDE SEQUENCE [LARGE SCALE GENOMIC DNA]</scope>
    <source>
        <strain evidence="1 4">LEV6574</strain>
        <strain evidence="2 3">MB42</strain>
    </source>
</reference>